<comment type="function">
    <text evidence="13">May play the central regulatory role in sporulation. It may be an element of the effector pathway responsible for the activation of sporulation genes in response to nutritional stress. Spo0A may act in concert with spo0H (a sigma factor) to control the expression of some genes that are critical to the sporulation process.</text>
</comment>
<evidence type="ECO:0000256" key="4">
    <source>
        <dbReference type="ARBA" id="ARBA00018672"/>
    </source>
</evidence>
<evidence type="ECO:0000256" key="9">
    <source>
        <dbReference type="ARBA" id="ARBA00022777"/>
    </source>
</evidence>
<dbReference type="Gene3D" id="3.40.50.2300">
    <property type="match status" value="1"/>
</dbReference>
<dbReference type="PRINTS" id="PR00344">
    <property type="entry name" value="BCTRLSENSOR"/>
</dbReference>
<feature type="domain" description="Response regulatory" evidence="17">
    <location>
        <begin position="523"/>
        <end position="639"/>
    </location>
</feature>
<dbReference type="SMART" id="SM00387">
    <property type="entry name" value="HATPase_c"/>
    <property type="match status" value="1"/>
</dbReference>
<evidence type="ECO:0000256" key="11">
    <source>
        <dbReference type="ARBA" id="ARBA00023012"/>
    </source>
</evidence>
<keyword evidence="10" id="KW-0067">ATP-binding</keyword>
<protein>
    <recommendedName>
        <fullName evidence="4">Stage 0 sporulation protein A homolog</fullName>
        <ecNumber evidence="3">2.7.13.3</ecNumber>
    </recommendedName>
</protein>
<dbReference type="CDD" id="cd17580">
    <property type="entry name" value="REC_2_DhkD-like"/>
    <property type="match status" value="1"/>
</dbReference>
<evidence type="ECO:0000256" key="1">
    <source>
        <dbReference type="ARBA" id="ARBA00000085"/>
    </source>
</evidence>
<dbReference type="AlphaFoldDB" id="F0T1S8"/>
<dbReference type="GO" id="GO:0005886">
    <property type="term" value="C:plasma membrane"/>
    <property type="evidence" value="ECO:0007669"/>
    <property type="project" value="UniProtKB-SubCell"/>
</dbReference>
<dbReference type="Pfam" id="PF00072">
    <property type="entry name" value="Response_reg"/>
    <property type="match status" value="1"/>
</dbReference>
<dbReference type="eggNOG" id="COG2205">
    <property type="taxonomic scope" value="Bacteria"/>
</dbReference>
<dbReference type="SUPFAM" id="SSF52172">
    <property type="entry name" value="CheY-like"/>
    <property type="match status" value="1"/>
</dbReference>
<sequence>MLNISDRCNMLIQANLLIVINMNITRKMLRGALEFTAPVSREEVNTAIFTKGRKLTSEETEEFSQELIRTNYYRIRNLSIIIIVFIIILLFTLDLPIMRNGLNSVGNEYKVLFFLHLSTLLLMLVFFGISWFKLRPQASAFTRRDHLLAFLFNFILAIICALFSVNDQRIDGEITLYLFGAYLIAIVNYHHPVRSLWIYLPTHIIFIVGISQLQTNPLLLRGYYFNSTIVIILAWFISYFFYYAKKKDFMAEKALQHSEQRALALVEDLKKADYQKNRFLSSLSHELRNPLASMMMSLSLFKLAAPDSPQAAQAMEIFERQTIQLSRLVDDLLEVTRITQNKIKLNTGLVELNSLVQRTVKNYKQMFTEKGLSLEVEDYVQPVYVLADSARLIQIIENLLYNALKFTNTGGEVRVIVSKDEDKSAAIIQVKDNGMGIKQELLEDLFLPFVQADLTLAHSSGGIGLGLAIVKGMVELHGGKVFAKSDGLGKGAQFIIQLPLEVNQEPQKSFTQQKGRKNSGRRRILIIDDIPDVAEILCSLLGHLGHEVISAPNGIKGLARAKEFQPDVIFCDIGLPGMNGYEVARNLRRDERLKDVYLIALSGYAQPEDMERSKEAGFDLHVAKPVDLVKLEQILEEEIQIECIQA</sequence>
<name>F0T1S8_SYNGF</name>
<dbReference type="PANTHER" id="PTHR43547:SF2">
    <property type="entry name" value="HYBRID SIGNAL TRANSDUCTION HISTIDINE KINASE C"/>
    <property type="match status" value="1"/>
</dbReference>
<evidence type="ECO:0000313" key="19">
    <source>
        <dbReference type="Proteomes" id="UP000007488"/>
    </source>
</evidence>
<dbReference type="InterPro" id="IPR003594">
    <property type="entry name" value="HATPase_dom"/>
</dbReference>
<keyword evidence="12 15" id="KW-0472">Membrane</keyword>
<evidence type="ECO:0000259" key="17">
    <source>
        <dbReference type="PROSITE" id="PS50110"/>
    </source>
</evidence>
<feature type="transmembrane region" description="Helical" evidence="15">
    <location>
        <begin position="196"/>
        <end position="213"/>
    </location>
</feature>
<dbReference type="SUPFAM" id="SSF55874">
    <property type="entry name" value="ATPase domain of HSP90 chaperone/DNA topoisomerase II/histidine kinase"/>
    <property type="match status" value="1"/>
</dbReference>
<feature type="domain" description="Histidine kinase" evidence="16">
    <location>
        <begin position="282"/>
        <end position="502"/>
    </location>
</feature>
<keyword evidence="6 14" id="KW-0597">Phosphoprotein</keyword>
<keyword evidence="15" id="KW-1133">Transmembrane helix</keyword>
<evidence type="ECO:0000256" key="10">
    <source>
        <dbReference type="ARBA" id="ARBA00022840"/>
    </source>
</evidence>
<feature type="transmembrane region" description="Helical" evidence="15">
    <location>
        <begin position="172"/>
        <end position="189"/>
    </location>
</feature>
<dbReference type="eggNOG" id="COG0784">
    <property type="taxonomic scope" value="Bacteria"/>
</dbReference>
<dbReference type="InterPro" id="IPR011006">
    <property type="entry name" value="CheY-like_superfamily"/>
</dbReference>
<evidence type="ECO:0000256" key="6">
    <source>
        <dbReference type="ARBA" id="ARBA00022553"/>
    </source>
</evidence>
<organism evidence="18 19">
    <name type="scientific">Syntrophobotulus glycolicus (strain DSM 8271 / FlGlyR)</name>
    <dbReference type="NCBI Taxonomy" id="645991"/>
    <lineage>
        <taxon>Bacteria</taxon>
        <taxon>Bacillati</taxon>
        <taxon>Bacillota</taxon>
        <taxon>Clostridia</taxon>
        <taxon>Eubacteriales</taxon>
        <taxon>Desulfitobacteriaceae</taxon>
        <taxon>Syntrophobotulus</taxon>
    </lineage>
</organism>
<evidence type="ECO:0000256" key="8">
    <source>
        <dbReference type="ARBA" id="ARBA00022741"/>
    </source>
</evidence>
<dbReference type="Gene3D" id="1.10.287.130">
    <property type="match status" value="1"/>
</dbReference>
<proteinExistence type="predicted"/>
<dbReference type="RefSeq" id="WP_013624063.1">
    <property type="nucleotide sequence ID" value="NC_015172.1"/>
</dbReference>
<dbReference type="PANTHER" id="PTHR43547">
    <property type="entry name" value="TWO-COMPONENT HISTIDINE KINASE"/>
    <property type="match status" value="1"/>
</dbReference>
<feature type="transmembrane region" description="Helical" evidence="15">
    <location>
        <begin position="146"/>
        <end position="166"/>
    </location>
</feature>
<dbReference type="InterPro" id="IPR036097">
    <property type="entry name" value="HisK_dim/P_sf"/>
</dbReference>
<dbReference type="Pfam" id="PF00512">
    <property type="entry name" value="HisKA"/>
    <property type="match status" value="1"/>
</dbReference>
<keyword evidence="19" id="KW-1185">Reference proteome</keyword>
<dbReference type="Proteomes" id="UP000007488">
    <property type="component" value="Chromosome"/>
</dbReference>
<evidence type="ECO:0000256" key="3">
    <source>
        <dbReference type="ARBA" id="ARBA00012438"/>
    </source>
</evidence>
<dbReference type="HOGENOM" id="CLU_423844_0_0_9"/>
<comment type="subcellular location">
    <subcellularLocation>
        <location evidence="2">Cell membrane</location>
    </subcellularLocation>
</comment>
<evidence type="ECO:0000313" key="18">
    <source>
        <dbReference type="EMBL" id="ADY55192.1"/>
    </source>
</evidence>
<dbReference type="OrthoDB" id="9809348at2"/>
<keyword evidence="15" id="KW-0812">Transmembrane</keyword>
<dbReference type="GO" id="GO:0000155">
    <property type="term" value="F:phosphorelay sensor kinase activity"/>
    <property type="evidence" value="ECO:0007669"/>
    <property type="project" value="InterPro"/>
</dbReference>
<evidence type="ECO:0000256" key="12">
    <source>
        <dbReference type="ARBA" id="ARBA00023136"/>
    </source>
</evidence>
<dbReference type="GO" id="GO:0005524">
    <property type="term" value="F:ATP binding"/>
    <property type="evidence" value="ECO:0007669"/>
    <property type="project" value="UniProtKB-KW"/>
</dbReference>
<evidence type="ECO:0000259" key="16">
    <source>
        <dbReference type="PROSITE" id="PS50109"/>
    </source>
</evidence>
<comment type="catalytic activity">
    <reaction evidence="1">
        <text>ATP + protein L-histidine = ADP + protein N-phospho-L-histidine.</text>
        <dbReference type="EC" id="2.7.13.3"/>
    </reaction>
</comment>
<dbReference type="CDD" id="cd00082">
    <property type="entry name" value="HisKA"/>
    <property type="match status" value="1"/>
</dbReference>
<dbReference type="EC" id="2.7.13.3" evidence="3"/>
<evidence type="ECO:0000256" key="13">
    <source>
        <dbReference type="ARBA" id="ARBA00024867"/>
    </source>
</evidence>
<reference evidence="18 19" key="1">
    <citation type="journal article" date="2011" name="Stand. Genomic Sci.">
        <title>Complete genome sequence of Syntrophobotulus glycolicus type strain (FlGlyR).</title>
        <authorList>
            <person name="Han C."/>
            <person name="Mwirichia R."/>
            <person name="Chertkov O."/>
            <person name="Held B."/>
            <person name="Lapidus A."/>
            <person name="Nolan M."/>
            <person name="Lucas S."/>
            <person name="Hammon N."/>
            <person name="Deshpande S."/>
            <person name="Cheng J.F."/>
            <person name="Tapia R."/>
            <person name="Goodwin L."/>
            <person name="Pitluck S."/>
            <person name="Huntemann M."/>
            <person name="Liolios K."/>
            <person name="Ivanova N."/>
            <person name="Pagani I."/>
            <person name="Mavromatis K."/>
            <person name="Ovchinikova G."/>
            <person name="Pati A."/>
            <person name="Chen A."/>
            <person name="Palaniappan K."/>
            <person name="Land M."/>
            <person name="Hauser L."/>
            <person name="Brambilla E.M."/>
            <person name="Rohde M."/>
            <person name="Spring S."/>
            <person name="Sikorski J."/>
            <person name="Goker M."/>
            <person name="Woyke T."/>
            <person name="Bristow J."/>
            <person name="Eisen J.A."/>
            <person name="Markowitz V."/>
            <person name="Hugenholtz P."/>
            <person name="Kyrpides N.C."/>
            <person name="Klenk H.P."/>
            <person name="Detter J.C."/>
        </authorList>
    </citation>
    <scope>NUCLEOTIDE SEQUENCE [LARGE SCALE GENOMIC DNA]</scope>
    <source>
        <strain evidence="19">DSM 8271 / FlGlyR</strain>
    </source>
</reference>
<feature type="modified residue" description="4-aspartylphosphate" evidence="14">
    <location>
        <position position="572"/>
    </location>
</feature>
<keyword evidence="11" id="KW-0902">Two-component regulatory system</keyword>
<dbReference type="Gene3D" id="3.30.565.10">
    <property type="entry name" value="Histidine kinase-like ATPase, C-terminal domain"/>
    <property type="match status" value="1"/>
</dbReference>
<dbReference type="InterPro" id="IPR001789">
    <property type="entry name" value="Sig_transdc_resp-reg_receiver"/>
</dbReference>
<dbReference type="EMBL" id="CP002547">
    <property type="protein sequence ID" value="ADY55192.1"/>
    <property type="molecule type" value="Genomic_DNA"/>
</dbReference>
<evidence type="ECO:0000256" key="7">
    <source>
        <dbReference type="ARBA" id="ARBA00022679"/>
    </source>
</evidence>
<dbReference type="InterPro" id="IPR003661">
    <property type="entry name" value="HisK_dim/P_dom"/>
</dbReference>
<feature type="transmembrane region" description="Helical" evidence="15">
    <location>
        <begin position="225"/>
        <end position="244"/>
    </location>
</feature>
<evidence type="ECO:0000256" key="5">
    <source>
        <dbReference type="ARBA" id="ARBA00022475"/>
    </source>
</evidence>
<evidence type="ECO:0000256" key="15">
    <source>
        <dbReference type="SAM" id="Phobius"/>
    </source>
</evidence>
<keyword evidence="7" id="KW-0808">Transferase</keyword>
<dbReference type="SMART" id="SM00448">
    <property type="entry name" value="REC"/>
    <property type="match status" value="1"/>
</dbReference>
<keyword evidence="9 18" id="KW-0418">Kinase</keyword>
<dbReference type="STRING" id="645991.Sgly_0843"/>
<dbReference type="InterPro" id="IPR005467">
    <property type="entry name" value="His_kinase_dom"/>
</dbReference>
<dbReference type="Pfam" id="PF02518">
    <property type="entry name" value="HATPase_c"/>
    <property type="match status" value="1"/>
</dbReference>
<evidence type="ECO:0000256" key="14">
    <source>
        <dbReference type="PROSITE-ProRule" id="PRU00169"/>
    </source>
</evidence>
<accession>F0T1S8</accession>
<dbReference type="PROSITE" id="PS50109">
    <property type="entry name" value="HIS_KIN"/>
    <property type="match status" value="1"/>
</dbReference>
<dbReference type="InterPro" id="IPR036890">
    <property type="entry name" value="HATPase_C_sf"/>
</dbReference>
<feature type="transmembrane region" description="Helical" evidence="15">
    <location>
        <begin position="113"/>
        <end position="134"/>
    </location>
</feature>
<gene>
    <name evidence="18" type="ordered locus">Sgly_0843</name>
</gene>
<dbReference type="KEGG" id="sgy:Sgly_0843"/>
<dbReference type="SMART" id="SM00388">
    <property type="entry name" value="HisKA"/>
    <property type="match status" value="1"/>
</dbReference>
<keyword evidence="8" id="KW-0547">Nucleotide-binding</keyword>
<dbReference type="FunFam" id="3.30.565.10:FF:000023">
    <property type="entry name" value="PAS domain-containing sensor histidine kinase"/>
    <property type="match status" value="1"/>
</dbReference>
<feature type="transmembrane region" description="Helical" evidence="15">
    <location>
        <begin position="75"/>
        <end position="93"/>
    </location>
</feature>
<keyword evidence="5" id="KW-1003">Cell membrane</keyword>
<evidence type="ECO:0000256" key="2">
    <source>
        <dbReference type="ARBA" id="ARBA00004236"/>
    </source>
</evidence>
<dbReference type="SUPFAM" id="SSF47384">
    <property type="entry name" value="Homodimeric domain of signal transducing histidine kinase"/>
    <property type="match status" value="1"/>
</dbReference>
<dbReference type="InterPro" id="IPR004358">
    <property type="entry name" value="Sig_transdc_His_kin-like_C"/>
</dbReference>
<dbReference type="PROSITE" id="PS50110">
    <property type="entry name" value="RESPONSE_REGULATORY"/>
    <property type="match status" value="1"/>
</dbReference>
<reference evidence="19" key="2">
    <citation type="submission" date="2011-02" db="EMBL/GenBank/DDBJ databases">
        <title>The complete genome of Syntrophobotulus glycolicus DSM 8271.</title>
        <authorList>
            <person name="Lucas S."/>
            <person name="Copeland A."/>
            <person name="Lapidus A."/>
            <person name="Bruce D."/>
            <person name="Goodwin L."/>
            <person name="Pitluck S."/>
            <person name="Kyrpides N."/>
            <person name="Mavromatis K."/>
            <person name="Pagani I."/>
            <person name="Ivanova N."/>
            <person name="Mikhailova N."/>
            <person name="Chertkov O."/>
            <person name="Held B."/>
            <person name="Detter J.C."/>
            <person name="Tapia R."/>
            <person name="Han C."/>
            <person name="Land M."/>
            <person name="Hauser L."/>
            <person name="Markowitz V."/>
            <person name="Cheng J.-F."/>
            <person name="Hugenholtz P."/>
            <person name="Woyke T."/>
            <person name="Wu D."/>
            <person name="Spring S."/>
            <person name="Schroeder M."/>
            <person name="Brambilla E."/>
            <person name="Klenk H.-P."/>
            <person name="Eisen J.A."/>
        </authorList>
    </citation>
    <scope>NUCLEOTIDE SEQUENCE [LARGE SCALE GENOMIC DNA]</scope>
    <source>
        <strain evidence="19">DSM 8271 / FlGlyR</strain>
    </source>
</reference>